<evidence type="ECO:0000313" key="3">
    <source>
        <dbReference type="Proteomes" id="UP000001302"/>
    </source>
</evidence>
<organism evidence="2 3">
    <name type="scientific">Parvularcula bermudensis (strain ATCC BAA-594 / HTCC2503 / KCTC 12087)</name>
    <dbReference type="NCBI Taxonomy" id="314260"/>
    <lineage>
        <taxon>Bacteria</taxon>
        <taxon>Pseudomonadati</taxon>
        <taxon>Pseudomonadota</taxon>
        <taxon>Alphaproteobacteria</taxon>
        <taxon>Parvularculales</taxon>
        <taxon>Parvularculaceae</taxon>
        <taxon>Parvularcula</taxon>
    </lineage>
</organism>
<evidence type="ECO:0008006" key="4">
    <source>
        <dbReference type="Google" id="ProtNLM"/>
    </source>
</evidence>
<sequence>MRVLVSAIASAAILSPAAYASVVYNYTVEDTSQKTDVGAIEYVSISYDTSDRLSFEASLGPTPSRNDVPEFGWFVVSPGPMPSAVDDQLAIFYMDFAGRDLYAYRYEGKNGQVDSGSGSYFDRDNYITTYKNVLDVDYDGLFSQRRGVTVSFNDLDVSALAPGVFGSEWTGVSFEDEIGVWLHFSSLDVFRTDGDLIEAFRPDAQSWFDTENQTTTHVSEPLGLALTGFGLAGGAIAWRRRQKRA</sequence>
<feature type="chain" id="PRO_5003140578" description="PEP-CTERM protein-sorting domain-containing protein" evidence="1">
    <location>
        <begin position="21"/>
        <end position="245"/>
    </location>
</feature>
<protein>
    <recommendedName>
        <fullName evidence="4">PEP-CTERM protein-sorting domain-containing protein</fullName>
    </recommendedName>
</protein>
<dbReference type="OrthoDB" id="5242354at2"/>
<keyword evidence="3" id="KW-1185">Reference proteome</keyword>
<dbReference type="EMBL" id="CP002156">
    <property type="protein sequence ID" value="ADM08355.1"/>
    <property type="molecule type" value="Genomic_DNA"/>
</dbReference>
<dbReference type="Proteomes" id="UP000001302">
    <property type="component" value="Chromosome"/>
</dbReference>
<name>E0TBI0_PARBH</name>
<dbReference type="HOGENOM" id="CLU_1132761_0_0_5"/>
<evidence type="ECO:0000313" key="2">
    <source>
        <dbReference type="EMBL" id="ADM08355.1"/>
    </source>
</evidence>
<dbReference type="AlphaFoldDB" id="E0TBI0"/>
<reference evidence="3" key="1">
    <citation type="submission" date="2010-08" db="EMBL/GenBank/DDBJ databases">
        <title>Genome sequence of Parvularcula bermudensis HTCC2503.</title>
        <authorList>
            <person name="Kang D.-M."/>
            <person name="Oh H.-M."/>
            <person name="Cho J.-C."/>
        </authorList>
    </citation>
    <scope>NUCLEOTIDE SEQUENCE [LARGE SCALE GENOMIC DNA]</scope>
    <source>
        <strain evidence="3">ATCC BAA-594 / HTCC2503 / KCTC 12087</strain>
    </source>
</reference>
<dbReference type="RefSeq" id="WP_013299329.1">
    <property type="nucleotide sequence ID" value="NC_014414.1"/>
</dbReference>
<feature type="signal peptide" evidence="1">
    <location>
        <begin position="1"/>
        <end position="20"/>
    </location>
</feature>
<keyword evidence="1" id="KW-0732">Signal</keyword>
<evidence type="ECO:0000256" key="1">
    <source>
        <dbReference type="SAM" id="SignalP"/>
    </source>
</evidence>
<reference evidence="2 3" key="2">
    <citation type="journal article" date="2011" name="J. Bacteriol.">
        <title>Complete genome sequence of strain HTCC2503T of Parvularcula bermudensis, the type species of the order "Parvularculales" in the class Alphaproteobacteria.</title>
        <authorList>
            <person name="Oh H.M."/>
            <person name="Kang I."/>
            <person name="Vergin K.L."/>
            <person name="Kang D."/>
            <person name="Rhee K.H."/>
            <person name="Giovannoni S.J."/>
            <person name="Cho J.C."/>
        </authorList>
    </citation>
    <scope>NUCLEOTIDE SEQUENCE [LARGE SCALE GENOMIC DNA]</scope>
    <source>
        <strain evidence="3">ATCC BAA-594 / HTCC2503 / KCTC 12087</strain>
    </source>
</reference>
<dbReference type="KEGG" id="pbr:PB2503_01382"/>
<gene>
    <name evidence="2" type="ordered locus">PB2503_01382</name>
</gene>
<accession>E0TBI0</accession>
<proteinExistence type="predicted"/>